<dbReference type="RefSeq" id="WP_076487257.1">
    <property type="nucleotide sequence ID" value="NZ_FTMS01000001.1"/>
</dbReference>
<reference evidence="6 7" key="1">
    <citation type="submission" date="2017-01" db="EMBL/GenBank/DDBJ databases">
        <authorList>
            <person name="Mah S.A."/>
            <person name="Swanson W.J."/>
            <person name="Moy G.W."/>
            <person name="Vacquier V.D."/>
        </authorList>
    </citation>
    <scope>NUCLEOTIDE SEQUENCE [LARGE SCALE GENOMIC DNA]</scope>
    <source>
        <strain evidence="6 7">ASpG1</strain>
    </source>
</reference>
<dbReference type="GO" id="GO:0006355">
    <property type="term" value="P:regulation of DNA-templated transcription"/>
    <property type="evidence" value="ECO:0007669"/>
    <property type="project" value="InterPro"/>
</dbReference>
<feature type="transmembrane region" description="Helical" evidence="4">
    <location>
        <begin position="105"/>
        <end position="124"/>
    </location>
</feature>
<evidence type="ECO:0000256" key="3">
    <source>
        <dbReference type="ARBA" id="ARBA00023163"/>
    </source>
</evidence>
<dbReference type="Gene3D" id="1.10.10.10">
    <property type="entry name" value="Winged helix-like DNA-binding domain superfamily/Winged helix DNA-binding domain"/>
    <property type="match status" value="1"/>
</dbReference>
<keyword evidence="7" id="KW-1185">Reference proteome</keyword>
<feature type="transmembrane region" description="Helical" evidence="4">
    <location>
        <begin position="73"/>
        <end position="93"/>
    </location>
</feature>
<evidence type="ECO:0000313" key="6">
    <source>
        <dbReference type="EMBL" id="SIP86774.1"/>
    </source>
</evidence>
<name>A0A1N6N3W7_9SPIO</name>
<feature type="transmembrane region" description="Helical" evidence="4">
    <location>
        <begin position="42"/>
        <end position="61"/>
    </location>
</feature>
<keyword evidence="2" id="KW-0238">DNA-binding</keyword>
<dbReference type="PANTHER" id="PTHR44688">
    <property type="entry name" value="DNA-BINDING TRANSCRIPTIONAL ACTIVATOR DEVR_DOSR"/>
    <property type="match status" value="1"/>
</dbReference>
<evidence type="ECO:0000313" key="7">
    <source>
        <dbReference type="Proteomes" id="UP000186400"/>
    </source>
</evidence>
<dbReference type="PRINTS" id="PR00038">
    <property type="entry name" value="HTHLUXR"/>
</dbReference>
<evidence type="ECO:0000256" key="1">
    <source>
        <dbReference type="ARBA" id="ARBA00023015"/>
    </source>
</evidence>
<keyword evidence="4" id="KW-1133">Transmembrane helix</keyword>
<evidence type="ECO:0000256" key="4">
    <source>
        <dbReference type="SAM" id="Phobius"/>
    </source>
</evidence>
<evidence type="ECO:0000259" key="5">
    <source>
        <dbReference type="PROSITE" id="PS50043"/>
    </source>
</evidence>
<keyword evidence="4" id="KW-0472">Membrane</keyword>
<dbReference type="InterPro" id="IPR036388">
    <property type="entry name" value="WH-like_DNA-bd_sf"/>
</dbReference>
<dbReference type="OrthoDB" id="371390at2"/>
<dbReference type="InterPro" id="IPR016032">
    <property type="entry name" value="Sig_transdc_resp-reg_C-effctor"/>
</dbReference>
<dbReference type="STRING" id="159291.SAMN05920897_1019"/>
<dbReference type="AlphaFoldDB" id="A0A1N6N3W7"/>
<protein>
    <submittedName>
        <fullName evidence="6">Regulatory protein, luxR family</fullName>
    </submittedName>
</protein>
<feature type="transmembrane region" description="Helical" evidence="4">
    <location>
        <begin position="172"/>
        <end position="188"/>
    </location>
</feature>
<dbReference type="InterPro" id="IPR000792">
    <property type="entry name" value="Tscrpt_reg_LuxR_C"/>
</dbReference>
<dbReference type="PANTHER" id="PTHR44688:SF16">
    <property type="entry name" value="DNA-BINDING TRANSCRIPTIONAL ACTIVATOR DEVR_DOSR"/>
    <property type="match status" value="1"/>
</dbReference>
<sequence>MLNEIWFFLNLAALFAGFGLLLTVVILGQVTPQSEGKYTRNILAGYLCITAVSFSASYWAVVDRIPTVLSDLLFGLAAAATLAAQIRFVTRFLRWPGVRRRVRVMRATALVVTGLWFFVTLLQWSPLALNVPGIQLWASFFLHMALAVFAVLVALGSFSCASRLPESPWQQFFRGFGAAFAFLAMAHIPNWLIASVAFPEVRVLRADLIFVAGYIGANVLLLAAVIRTLREESAAHSQIKPTRTFVETFGLTKREREILEHLFEGKTNAAIAQELGIAVRTVDTHVANTFKKCGVRSRYELFRLLSRPS</sequence>
<dbReference type="GO" id="GO:0003677">
    <property type="term" value="F:DNA binding"/>
    <property type="evidence" value="ECO:0007669"/>
    <property type="project" value="UniProtKB-KW"/>
</dbReference>
<feature type="domain" description="HTH luxR-type" evidence="5">
    <location>
        <begin position="244"/>
        <end position="309"/>
    </location>
</feature>
<feature type="transmembrane region" description="Helical" evidence="4">
    <location>
        <begin position="208"/>
        <end position="229"/>
    </location>
</feature>
<dbReference type="PROSITE" id="PS50043">
    <property type="entry name" value="HTH_LUXR_2"/>
    <property type="match status" value="1"/>
</dbReference>
<dbReference type="CDD" id="cd06170">
    <property type="entry name" value="LuxR_C_like"/>
    <property type="match status" value="1"/>
</dbReference>
<gene>
    <name evidence="6" type="ORF">SAMN05920897_1019</name>
</gene>
<feature type="transmembrane region" description="Helical" evidence="4">
    <location>
        <begin position="136"/>
        <end position="160"/>
    </location>
</feature>
<accession>A0A1N6N3W7</accession>
<proteinExistence type="predicted"/>
<dbReference type="Pfam" id="PF00196">
    <property type="entry name" value="GerE"/>
    <property type="match status" value="1"/>
</dbReference>
<evidence type="ECO:0000256" key="2">
    <source>
        <dbReference type="ARBA" id="ARBA00023125"/>
    </source>
</evidence>
<keyword evidence="1" id="KW-0805">Transcription regulation</keyword>
<keyword evidence="4" id="KW-0812">Transmembrane</keyword>
<dbReference type="PROSITE" id="PS00622">
    <property type="entry name" value="HTH_LUXR_1"/>
    <property type="match status" value="1"/>
</dbReference>
<dbReference type="SUPFAM" id="SSF46894">
    <property type="entry name" value="C-terminal effector domain of the bipartite response regulators"/>
    <property type="match status" value="1"/>
</dbReference>
<dbReference type="Proteomes" id="UP000186400">
    <property type="component" value="Unassembled WGS sequence"/>
</dbReference>
<dbReference type="EMBL" id="FTMS01000001">
    <property type="protein sequence ID" value="SIP86774.1"/>
    <property type="molecule type" value="Genomic_DNA"/>
</dbReference>
<keyword evidence="3" id="KW-0804">Transcription</keyword>
<organism evidence="6 7">
    <name type="scientific">Alkalispirochaeta americana</name>
    <dbReference type="NCBI Taxonomy" id="159291"/>
    <lineage>
        <taxon>Bacteria</taxon>
        <taxon>Pseudomonadati</taxon>
        <taxon>Spirochaetota</taxon>
        <taxon>Spirochaetia</taxon>
        <taxon>Spirochaetales</taxon>
        <taxon>Spirochaetaceae</taxon>
        <taxon>Alkalispirochaeta</taxon>
    </lineage>
</organism>
<dbReference type="SMART" id="SM00421">
    <property type="entry name" value="HTH_LUXR"/>
    <property type="match status" value="1"/>
</dbReference>
<feature type="transmembrane region" description="Helical" evidence="4">
    <location>
        <begin position="6"/>
        <end position="30"/>
    </location>
</feature>